<organism evidence="3 4">
    <name type="scientific">[Candida] subhashii</name>
    <dbReference type="NCBI Taxonomy" id="561895"/>
    <lineage>
        <taxon>Eukaryota</taxon>
        <taxon>Fungi</taxon>
        <taxon>Dikarya</taxon>
        <taxon>Ascomycota</taxon>
        <taxon>Saccharomycotina</taxon>
        <taxon>Pichiomycetes</taxon>
        <taxon>Debaryomycetaceae</taxon>
        <taxon>Spathaspora</taxon>
    </lineage>
</organism>
<dbReference type="Pfam" id="PF11989">
    <property type="entry name" value="Dsl1_C"/>
    <property type="match status" value="1"/>
</dbReference>
<dbReference type="AlphaFoldDB" id="A0A8J5QII6"/>
<feature type="compositionally biased region" description="Acidic residues" evidence="1">
    <location>
        <begin position="441"/>
        <end position="460"/>
    </location>
</feature>
<keyword evidence="4" id="KW-1185">Reference proteome</keyword>
<evidence type="ECO:0000256" key="1">
    <source>
        <dbReference type="SAM" id="MobiDB-lite"/>
    </source>
</evidence>
<evidence type="ECO:0000259" key="2">
    <source>
        <dbReference type="Pfam" id="PF11989"/>
    </source>
</evidence>
<evidence type="ECO:0000313" key="3">
    <source>
        <dbReference type="EMBL" id="KAG7661627.1"/>
    </source>
</evidence>
<reference evidence="3 4" key="1">
    <citation type="journal article" date="2021" name="DNA Res.">
        <title>Genome analysis of Candida subhashii reveals its hybrid nature and dual mitochondrial genome conformations.</title>
        <authorList>
            <person name="Mixao V."/>
            <person name="Hegedusova E."/>
            <person name="Saus E."/>
            <person name="Pryszcz L.P."/>
            <person name="Cillingova A."/>
            <person name="Nosek J."/>
            <person name="Gabaldon T."/>
        </authorList>
    </citation>
    <scope>NUCLEOTIDE SEQUENCE [LARGE SCALE GENOMIC DNA]</scope>
    <source>
        <strain evidence="3 4">CBS 10753</strain>
    </source>
</reference>
<accession>A0A8J5QII6</accession>
<gene>
    <name evidence="3" type="ORF">J8A68_004896</name>
</gene>
<feature type="compositionally biased region" description="Basic and acidic residues" evidence="1">
    <location>
        <begin position="429"/>
        <end position="440"/>
    </location>
</feature>
<protein>
    <submittedName>
        <fullName evidence="3">DSL1</fullName>
    </submittedName>
</protein>
<dbReference type="InterPro" id="IPR021876">
    <property type="entry name" value="Dsl1_C"/>
</dbReference>
<dbReference type="EMBL" id="JAGSYN010000216">
    <property type="protein sequence ID" value="KAG7661627.1"/>
    <property type="molecule type" value="Genomic_DNA"/>
</dbReference>
<dbReference type="Proteomes" id="UP000694255">
    <property type="component" value="Unassembled WGS sequence"/>
</dbReference>
<dbReference type="OrthoDB" id="534815at2759"/>
<feature type="compositionally biased region" description="Polar residues" evidence="1">
    <location>
        <begin position="362"/>
        <end position="372"/>
    </location>
</feature>
<evidence type="ECO:0000313" key="4">
    <source>
        <dbReference type="Proteomes" id="UP000694255"/>
    </source>
</evidence>
<proteinExistence type="predicted"/>
<name>A0A8J5QII6_9ASCO</name>
<feature type="compositionally biased region" description="Low complexity" evidence="1">
    <location>
        <begin position="476"/>
        <end position="489"/>
    </location>
</feature>
<feature type="compositionally biased region" description="Acidic residues" evidence="1">
    <location>
        <begin position="400"/>
        <end position="415"/>
    </location>
</feature>
<sequence length="766" mass="88893">MSFDGLLVEQESYLENIDRQIDGITQSILIKSSLENDSSLRQQFMIEVDEGIQQETDENDLSNQSITQLNSRFEVVNKNIHELSHLIELNKKLTEIKSLLDKPKTIVDLLDLQQLHNLFRSTSITNSNSFIIYKQINKQYDNYKSTFIQQLNDYLKLLIPDCYSIVNISILSDFNSFISKNAYVLDTYNQYKLQWDEIIDSILSHDKQISVSHEEDEDSIAMALSDSSSPEQQPSFLLSLANFMKFINELNNENIRNYLNSKIQPMITSKISSNINQIINNEYQINELNGLVNLSRQTHWSILRRLENQPGGAIDEKLNKLYFDWIIDGFIDRIRNEFKNSSFEVVEEVEFDIPEEIEVTGKRTNGTNNSISHAPPPQPAAPVIEAVPSKAEDDWNAQWSDDDNEPVNQDADADSWNDQWENSWDEDDHANHDRKQKSGDEQEDNWNDQWEEDWDEEEDTPTAQQSKPDPKEKTLTPTPAQPIIAPTPIESKTIETKQVQKKGSMQITQLPNNLITILEEFKSHSIDLRYIVSAIESLSLVTYTPLSSSFLMYNDFQYLSSKSDISEFINFVESQWNQVRNEYYSEFESILSGLDLGGTSGDEGDNYDDILDDYNMGEVSKVYEWLNKLFEKKQYLKSNKYKFKQLIIELMNYGNKWLISKIVELPDISEMQCNKITQVIDSLNNVTIPILQQIQIPKDSVESYSKLNNVQFLLNNHLRDIMDRFYAGDLYDLTTEELIRIIRNVFIQSDVRDSCINEIIEFRTMN</sequence>
<feature type="domain" description="Retrograde transport protein Dsl1 C-terminal" evidence="2">
    <location>
        <begin position="643"/>
        <end position="764"/>
    </location>
</feature>
<comment type="caution">
    <text evidence="3">The sequence shown here is derived from an EMBL/GenBank/DDBJ whole genome shotgun (WGS) entry which is preliminary data.</text>
</comment>
<feature type="region of interest" description="Disordered" evidence="1">
    <location>
        <begin position="357"/>
        <end position="491"/>
    </location>
</feature>
<dbReference type="RefSeq" id="XP_049261860.1">
    <property type="nucleotide sequence ID" value="XM_049408903.1"/>
</dbReference>
<dbReference type="GeneID" id="73471696"/>